<gene>
    <name evidence="2" type="ORF">O181_093919</name>
</gene>
<evidence type="ECO:0000313" key="3">
    <source>
        <dbReference type="Proteomes" id="UP000765509"/>
    </source>
</evidence>
<evidence type="ECO:0000256" key="1">
    <source>
        <dbReference type="SAM" id="MobiDB-lite"/>
    </source>
</evidence>
<name>A0A9Q3J257_9BASI</name>
<reference evidence="2" key="1">
    <citation type="submission" date="2021-03" db="EMBL/GenBank/DDBJ databases">
        <title>Draft genome sequence of rust myrtle Austropuccinia psidii MF-1, a brazilian biotype.</title>
        <authorList>
            <person name="Quecine M.C."/>
            <person name="Pachon D.M.R."/>
            <person name="Bonatelli M.L."/>
            <person name="Correr F.H."/>
            <person name="Franceschini L.M."/>
            <person name="Leite T.F."/>
            <person name="Margarido G.R.A."/>
            <person name="Almeida C.A."/>
            <person name="Ferrarezi J.A."/>
            <person name="Labate C.A."/>
        </authorList>
    </citation>
    <scope>NUCLEOTIDE SEQUENCE</scope>
    <source>
        <strain evidence="2">MF-1</strain>
    </source>
</reference>
<sequence length="116" mass="13448">MWVIIHLPERFKTTMEVCPRKCAVKKKYPSLNDTWEAMRKFLKHNKNGIDQTNQAPATLNNKRKDNNSSQNETKIRKDGDYPKCAPGWQNSLIKPDESGFNYLKLDKSKTPSHSNL</sequence>
<feature type="region of interest" description="Disordered" evidence="1">
    <location>
        <begin position="45"/>
        <end position="92"/>
    </location>
</feature>
<feature type="compositionally biased region" description="Polar residues" evidence="1">
    <location>
        <begin position="48"/>
        <end position="60"/>
    </location>
</feature>
<comment type="caution">
    <text evidence="2">The sequence shown here is derived from an EMBL/GenBank/DDBJ whole genome shotgun (WGS) entry which is preliminary data.</text>
</comment>
<dbReference type="EMBL" id="AVOT02060822">
    <property type="protein sequence ID" value="MBW0554204.1"/>
    <property type="molecule type" value="Genomic_DNA"/>
</dbReference>
<accession>A0A9Q3J257</accession>
<keyword evidence="3" id="KW-1185">Reference proteome</keyword>
<organism evidence="2 3">
    <name type="scientific">Austropuccinia psidii MF-1</name>
    <dbReference type="NCBI Taxonomy" id="1389203"/>
    <lineage>
        <taxon>Eukaryota</taxon>
        <taxon>Fungi</taxon>
        <taxon>Dikarya</taxon>
        <taxon>Basidiomycota</taxon>
        <taxon>Pucciniomycotina</taxon>
        <taxon>Pucciniomycetes</taxon>
        <taxon>Pucciniales</taxon>
        <taxon>Sphaerophragmiaceae</taxon>
        <taxon>Austropuccinia</taxon>
    </lineage>
</organism>
<dbReference type="Proteomes" id="UP000765509">
    <property type="component" value="Unassembled WGS sequence"/>
</dbReference>
<protein>
    <submittedName>
        <fullName evidence="2">Uncharacterized protein</fullName>
    </submittedName>
</protein>
<dbReference type="OrthoDB" id="2496969at2759"/>
<evidence type="ECO:0000313" key="2">
    <source>
        <dbReference type="EMBL" id="MBW0554204.1"/>
    </source>
</evidence>
<dbReference type="AlphaFoldDB" id="A0A9Q3J257"/>
<proteinExistence type="predicted"/>